<dbReference type="EMBL" id="JAUHHC010000005">
    <property type="protein sequence ID" value="MDN3922329.1"/>
    <property type="molecule type" value="Genomic_DNA"/>
</dbReference>
<reference evidence="2 3" key="1">
    <citation type="submission" date="2023-06" db="EMBL/GenBank/DDBJ databases">
        <title>Pelomonas sp. PFR6 16S ribosomal RNA gene Genome sequencing and assembly.</title>
        <authorList>
            <person name="Woo H."/>
        </authorList>
    </citation>
    <scope>NUCLEOTIDE SEQUENCE [LARGE SCALE GENOMIC DNA]</scope>
    <source>
        <strain evidence="2 3">PFR6</strain>
    </source>
</reference>
<gene>
    <name evidence="2" type="ORF">QWJ38_18720</name>
</gene>
<organism evidence="2 3">
    <name type="scientific">Roseateles violae</name>
    <dbReference type="NCBI Taxonomy" id="3058042"/>
    <lineage>
        <taxon>Bacteria</taxon>
        <taxon>Pseudomonadati</taxon>
        <taxon>Pseudomonadota</taxon>
        <taxon>Betaproteobacteria</taxon>
        <taxon>Burkholderiales</taxon>
        <taxon>Sphaerotilaceae</taxon>
        <taxon>Roseateles</taxon>
    </lineage>
</organism>
<dbReference type="InterPro" id="IPR029062">
    <property type="entry name" value="Class_I_gatase-like"/>
</dbReference>
<evidence type="ECO:0000313" key="3">
    <source>
        <dbReference type="Proteomes" id="UP001228044"/>
    </source>
</evidence>
<dbReference type="InterPro" id="IPR002818">
    <property type="entry name" value="DJ-1/PfpI"/>
</dbReference>
<dbReference type="Gene3D" id="3.40.50.880">
    <property type="match status" value="1"/>
</dbReference>
<feature type="domain" description="DJ-1/PfpI" evidence="1">
    <location>
        <begin position="10"/>
        <end position="182"/>
    </location>
</feature>
<dbReference type="Proteomes" id="UP001228044">
    <property type="component" value="Unassembled WGS sequence"/>
</dbReference>
<sequence length="216" mass="23239">MNIPQAPLRSVYLYVFDGFADWEPAFAIAGINSPEFQREPGRWRVQTVAVGSGVVVSAGGLSILPDRQLAALQPADAELLILPGGRGWDQGEHLDSAHKAAAFLEAGVPVAAICGATAGLARIGLLDRRRHGSNAPAYLNGLREQGYGGAEHYVDEPAVIDDEGLLITAGGMAPLEFAQAIFARLRIYREEVLQAWYQLYKTGRSQYFAQMSEAAA</sequence>
<dbReference type="SUPFAM" id="SSF52317">
    <property type="entry name" value="Class I glutamine amidotransferase-like"/>
    <property type="match status" value="1"/>
</dbReference>
<proteinExistence type="predicted"/>
<keyword evidence="3" id="KW-1185">Reference proteome</keyword>
<comment type="caution">
    <text evidence="2">The sequence shown here is derived from an EMBL/GenBank/DDBJ whole genome shotgun (WGS) entry which is preliminary data.</text>
</comment>
<protein>
    <submittedName>
        <fullName evidence="2">DJ-1/PfpI family protein</fullName>
    </submittedName>
</protein>
<accession>A0ABT8DVL1</accession>
<evidence type="ECO:0000313" key="2">
    <source>
        <dbReference type="EMBL" id="MDN3922329.1"/>
    </source>
</evidence>
<dbReference type="RefSeq" id="WP_290360634.1">
    <property type="nucleotide sequence ID" value="NZ_JAUHHC010000005.1"/>
</dbReference>
<evidence type="ECO:0000259" key="1">
    <source>
        <dbReference type="Pfam" id="PF01965"/>
    </source>
</evidence>
<name>A0ABT8DVL1_9BURK</name>
<dbReference type="Pfam" id="PF01965">
    <property type="entry name" value="DJ-1_PfpI"/>
    <property type="match status" value="1"/>
</dbReference>